<dbReference type="InterPro" id="IPR008333">
    <property type="entry name" value="Cbr1-like_FAD-bd_dom"/>
</dbReference>
<dbReference type="Gene3D" id="3.40.50.360">
    <property type="match status" value="1"/>
</dbReference>
<name>A0ABY7WKF1_9SPHI</name>
<keyword evidence="1" id="KW-0285">Flavoprotein</keyword>
<evidence type="ECO:0000256" key="2">
    <source>
        <dbReference type="SAM" id="Phobius"/>
    </source>
</evidence>
<dbReference type="InterPro" id="IPR008254">
    <property type="entry name" value="Flavodoxin/NO_synth"/>
</dbReference>
<gene>
    <name evidence="5" type="ORF">PQ465_04550</name>
</gene>
<dbReference type="InterPro" id="IPR001433">
    <property type="entry name" value="OxRdtase_FAD/NAD-bd"/>
</dbReference>
<dbReference type="PROSITE" id="PS51384">
    <property type="entry name" value="FAD_FR"/>
    <property type="match status" value="1"/>
</dbReference>
<feature type="domain" description="Flavodoxin-like" evidence="3">
    <location>
        <begin position="341"/>
        <end position="480"/>
    </location>
</feature>
<dbReference type="SUPFAM" id="SSF63380">
    <property type="entry name" value="Riboflavin synthase domain-like"/>
    <property type="match status" value="1"/>
</dbReference>
<dbReference type="Proteomes" id="UP001221558">
    <property type="component" value="Chromosome"/>
</dbReference>
<dbReference type="PANTHER" id="PTHR19384">
    <property type="entry name" value="NITRIC OXIDE SYNTHASE-RELATED"/>
    <property type="match status" value="1"/>
</dbReference>
<keyword evidence="2" id="KW-0812">Transmembrane</keyword>
<dbReference type="InterPro" id="IPR039261">
    <property type="entry name" value="FNR_nucleotide-bd"/>
</dbReference>
<feature type="transmembrane region" description="Helical" evidence="2">
    <location>
        <begin position="130"/>
        <end position="151"/>
    </location>
</feature>
<evidence type="ECO:0000259" key="3">
    <source>
        <dbReference type="PROSITE" id="PS50902"/>
    </source>
</evidence>
<dbReference type="InterPro" id="IPR005625">
    <property type="entry name" value="PepSY-ass_TM"/>
</dbReference>
<proteinExistence type="predicted"/>
<dbReference type="Pfam" id="PF00970">
    <property type="entry name" value="FAD_binding_6"/>
    <property type="match status" value="1"/>
</dbReference>
<dbReference type="InterPro" id="IPR017927">
    <property type="entry name" value="FAD-bd_FR_type"/>
</dbReference>
<feature type="transmembrane region" description="Helical" evidence="2">
    <location>
        <begin position="12"/>
        <end position="33"/>
    </location>
</feature>
<dbReference type="Pfam" id="PF00175">
    <property type="entry name" value="NAD_binding_1"/>
    <property type="match status" value="1"/>
</dbReference>
<feature type="transmembrane region" description="Helical" evidence="2">
    <location>
        <begin position="172"/>
        <end position="197"/>
    </location>
</feature>
<keyword evidence="2" id="KW-0472">Membrane</keyword>
<sequence>MTLSIWRYAHLALAMLSSLFLLVLAVTGILLAIDVAVEKQQDYRVANYKELNLAQVVPALREVYPEIIELAVDYNGFVRLEALDEDGNTVSGYIDPNDGTFLGEVQPKSQFMQSVTTLHRSLFLHETGRIVVGIVSFLLFLITVSGVALIAKRQQGLRHFFAKVNRDFFSQYFHVVTGRWALIPILLISLTGTYLFLARTGLAKLTPVSESFEEVMTNDSVKAAADFVLFQETKLSEVESLQFPFMEDDPEEFYLLKLKDREVQVHQLNGEVLQETKYPYTVLAEKFSLDLHTGRTNVIWALVLALASANILFFIYSGFAITLKRTKTKVKNKFKPEQAEFVLLVGSENGSTLFFANQVYKQLLADGKKAYLTELNRYQLFPQAKHLLVFTSTYGLGDAPTNATKFTERLAQFPQKQALLFSVVGFGSKTYADFCAYATAVDGLLAKQPWASRFLALHTVHDRSVEEFANWAHRWSEQSLVALATAPAVYQEKVVGLKKMMVVEKTAVSADNSTFKLVLKPLSKTGFRSGDLLAVYPANDHRERFYSVANNSGKVQLMVKLHPNGFGSGYLYSLEKDDVFSARVLPNSAFHFPKKASAVAMIANGTGIAPFLGMIMENSKGIPLRLYAGFRFHNSLTKQYEAFAAEQLAAGNLQGFDLAFSREAKPCYVMDLIRRDAAIFADLLMNNGVLMICGSLAMQQDVEAVLDQILAERQGASLSFYKANKQVLTDCY</sequence>
<dbReference type="EMBL" id="CP117880">
    <property type="protein sequence ID" value="WDF69653.1"/>
    <property type="molecule type" value="Genomic_DNA"/>
</dbReference>
<feature type="domain" description="FAD-binding FR-type" evidence="4">
    <location>
        <begin position="495"/>
        <end position="593"/>
    </location>
</feature>
<dbReference type="PROSITE" id="PS50902">
    <property type="entry name" value="FLAVODOXIN_LIKE"/>
    <property type="match status" value="1"/>
</dbReference>
<dbReference type="SUPFAM" id="SSF52218">
    <property type="entry name" value="Flavoproteins"/>
    <property type="match status" value="1"/>
</dbReference>
<dbReference type="RefSeq" id="WP_274268366.1">
    <property type="nucleotide sequence ID" value="NZ_CP117880.1"/>
</dbReference>
<evidence type="ECO:0000259" key="4">
    <source>
        <dbReference type="PROSITE" id="PS51384"/>
    </source>
</evidence>
<dbReference type="SUPFAM" id="SSF52343">
    <property type="entry name" value="Ferredoxin reductase-like, C-terminal NADP-linked domain"/>
    <property type="match status" value="1"/>
</dbReference>
<feature type="transmembrane region" description="Helical" evidence="2">
    <location>
        <begin position="298"/>
        <end position="323"/>
    </location>
</feature>
<reference evidence="5 6" key="1">
    <citation type="submission" date="2023-02" db="EMBL/GenBank/DDBJ databases">
        <title>Genome sequence of Sphingobacterium sp. KACC 22765.</title>
        <authorList>
            <person name="Kim S."/>
            <person name="Heo J."/>
            <person name="Kwon S.-W."/>
        </authorList>
    </citation>
    <scope>NUCLEOTIDE SEQUENCE [LARGE SCALE GENOMIC DNA]</scope>
    <source>
        <strain evidence="5 6">KACC 22765</strain>
    </source>
</reference>
<dbReference type="Pfam" id="PF03929">
    <property type="entry name" value="PepSY_TM"/>
    <property type="match status" value="1"/>
</dbReference>
<dbReference type="InterPro" id="IPR029039">
    <property type="entry name" value="Flavoprotein-like_sf"/>
</dbReference>
<accession>A0ABY7WKF1</accession>
<dbReference type="InterPro" id="IPR017938">
    <property type="entry name" value="Riboflavin_synthase-like_b-brl"/>
</dbReference>
<evidence type="ECO:0000313" key="6">
    <source>
        <dbReference type="Proteomes" id="UP001221558"/>
    </source>
</evidence>
<dbReference type="Pfam" id="PF00258">
    <property type="entry name" value="Flavodoxin_1"/>
    <property type="match status" value="1"/>
</dbReference>
<evidence type="ECO:0000256" key="1">
    <source>
        <dbReference type="ARBA" id="ARBA00022630"/>
    </source>
</evidence>
<keyword evidence="6" id="KW-1185">Reference proteome</keyword>
<keyword evidence="2" id="KW-1133">Transmembrane helix</keyword>
<dbReference type="Gene3D" id="3.40.50.80">
    <property type="entry name" value="Nucleotide-binding domain of ferredoxin-NADP reductase (FNR) module"/>
    <property type="match status" value="1"/>
</dbReference>
<organism evidence="5 6">
    <name type="scientific">Sphingobacterium oryzagri</name>
    <dbReference type="NCBI Taxonomy" id="3025669"/>
    <lineage>
        <taxon>Bacteria</taxon>
        <taxon>Pseudomonadati</taxon>
        <taxon>Bacteroidota</taxon>
        <taxon>Sphingobacteriia</taxon>
        <taxon>Sphingobacteriales</taxon>
        <taxon>Sphingobacteriaceae</taxon>
        <taxon>Sphingobacterium</taxon>
    </lineage>
</organism>
<protein>
    <submittedName>
        <fullName evidence="5">PepSY domain-containing protein</fullName>
    </submittedName>
</protein>
<dbReference type="Gene3D" id="2.40.30.10">
    <property type="entry name" value="Translation factors"/>
    <property type="match status" value="1"/>
</dbReference>
<evidence type="ECO:0000313" key="5">
    <source>
        <dbReference type="EMBL" id="WDF69653.1"/>
    </source>
</evidence>